<proteinExistence type="predicted"/>
<dbReference type="Proteomes" id="UP001501508">
    <property type="component" value="Unassembled WGS sequence"/>
</dbReference>
<evidence type="ECO:0000256" key="1">
    <source>
        <dbReference type="SAM" id="Coils"/>
    </source>
</evidence>
<comment type="caution">
    <text evidence="2">The sequence shown here is derived from an EMBL/GenBank/DDBJ whole genome shotgun (WGS) entry which is preliminary data.</text>
</comment>
<evidence type="ECO:0000313" key="2">
    <source>
        <dbReference type="EMBL" id="GAA4440105.1"/>
    </source>
</evidence>
<organism evidence="2 3">
    <name type="scientific">Ravibacter arvi</name>
    <dbReference type="NCBI Taxonomy" id="2051041"/>
    <lineage>
        <taxon>Bacteria</taxon>
        <taxon>Pseudomonadati</taxon>
        <taxon>Bacteroidota</taxon>
        <taxon>Cytophagia</taxon>
        <taxon>Cytophagales</taxon>
        <taxon>Spirosomataceae</taxon>
        <taxon>Ravibacter</taxon>
    </lineage>
</organism>
<keyword evidence="1" id="KW-0175">Coiled coil</keyword>
<keyword evidence="3" id="KW-1185">Reference proteome</keyword>
<accession>A0ABP8LY38</accession>
<reference evidence="3" key="1">
    <citation type="journal article" date="2019" name="Int. J. Syst. Evol. Microbiol.">
        <title>The Global Catalogue of Microorganisms (GCM) 10K type strain sequencing project: providing services to taxonomists for standard genome sequencing and annotation.</title>
        <authorList>
            <consortium name="The Broad Institute Genomics Platform"/>
            <consortium name="The Broad Institute Genome Sequencing Center for Infectious Disease"/>
            <person name="Wu L."/>
            <person name="Ma J."/>
        </authorList>
    </citation>
    <scope>NUCLEOTIDE SEQUENCE [LARGE SCALE GENOMIC DNA]</scope>
    <source>
        <strain evidence="3">JCM 31920</strain>
    </source>
</reference>
<sequence>MKYYSPNYIMARKPTKTFLSVILTLSTLVNSSGQTVPDTLRWREGIQLQADDFHKKSAKLELGIFHQYSYGFDQVGFKGFMPRVQNYVVFSRKKSSLGEYATRDELRFSQLMFDLAGLQERKVRVEIAELNLLPLNLEAARQTIEQLFSRAEEDMDKKEETLVKELSEVSEFQRDVVFQRWEKYVRDELKAMPTIKITRTEGFGLGVFFGAATSLLNGKTSDYFTNPTAVNFGFDFDFKRHRVILDSRLGFNRTKAELQARGDWETGLKTSHANIEFAYGYLFPVKDWILIPYAGLAINEFTPRKNDKNDKRKVVGYAPVVGFEFNHLFFRQDLHTAKQSFLYKIKLSYCPNNFIKNYSGGVFSLGASIGIQSTAIKRKTILVYPEKKQG</sequence>
<feature type="coiled-coil region" evidence="1">
    <location>
        <begin position="137"/>
        <end position="175"/>
    </location>
</feature>
<dbReference type="EMBL" id="BAABEY010000024">
    <property type="protein sequence ID" value="GAA4440105.1"/>
    <property type="molecule type" value="Genomic_DNA"/>
</dbReference>
<evidence type="ECO:0000313" key="3">
    <source>
        <dbReference type="Proteomes" id="UP001501508"/>
    </source>
</evidence>
<protein>
    <submittedName>
        <fullName evidence="2">Uncharacterized protein</fullName>
    </submittedName>
</protein>
<gene>
    <name evidence="2" type="ORF">GCM10023091_23230</name>
</gene>
<name>A0ABP8LY38_9BACT</name>